<name>A0A5B7DQ89_PORTR</name>
<gene>
    <name evidence="1" type="ORF">E2C01_016430</name>
</gene>
<comment type="caution">
    <text evidence="1">The sequence shown here is derived from an EMBL/GenBank/DDBJ whole genome shotgun (WGS) entry which is preliminary data.</text>
</comment>
<organism evidence="1 2">
    <name type="scientific">Portunus trituberculatus</name>
    <name type="common">Swimming crab</name>
    <name type="synonym">Neptunus trituberculatus</name>
    <dbReference type="NCBI Taxonomy" id="210409"/>
    <lineage>
        <taxon>Eukaryota</taxon>
        <taxon>Metazoa</taxon>
        <taxon>Ecdysozoa</taxon>
        <taxon>Arthropoda</taxon>
        <taxon>Crustacea</taxon>
        <taxon>Multicrustacea</taxon>
        <taxon>Malacostraca</taxon>
        <taxon>Eumalacostraca</taxon>
        <taxon>Eucarida</taxon>
        <taxon>Decapoda</taxon>
        <taxon>Pleocyemata</taxon>
        <taxon>Brachyura</taxon>
        <taxon>Eubrachyura</taxon>
        <taxon>Portunoidea</taxon>
        <taxon>Portunidae</taxon>
        <taxon>Portuninae</taxon>
        <taxon>Portunus</taxon>
    </lineage>
</organism>
<dbReference type="EMBL" id="VSRR010001200">
    <property type="protein sequence ID" value="MPC23385.1"/>
    <property type="molecule type" value="Genomic_DNA"/>
</dbReference>
<dbReference type="AlphaFoldDB" id="A0A5B7DQ89"/>
<evidence type="ECO:0000313" key="2">
    <source>
        <dbReference type="Proteomes" id="UP000324222"/>
    </source>
</evidence>
<accession>A0A5B7DQ89</accession>
<sequence length="44" mass="5017">MHLGGDMGPNLGTTINKIACTANRWKLNSGSHILFKYTYRCYRL</sequence>
<evidence type="ECO:0000313" key="1">
    <source>
        <dbReference type="EMBL" id="MPC23385.1"/>
    </source>
</evidence>
<protein>
    <submittedName>
        <fullName evidence="1">Uncharacterized protein</fullName>
    </submittedName>
</protein>
<proteinExistence type="predicted"/>
<dbReference type="Proteomes" id="UP000324222">
    <property type="component" value="Unassembled WGS sequence"/>
</dbReference>
<reference evidence="1 2" key="1">
    <citation type="submission" date="2019-05" db="EMBL/GenBank/DDBJ databases">
        <title>Another draft genome of Portunus trituberculatus and its Hox gene families provides insights of decapod evolution.</title>
        <authorList>
            <person name="Jeong J.-H."/>
            <person name="Song I."/>
            <person name="Kim S."/>
            <person name="Choi T."/>
            <person name="Kim D."/>
            <person name="Ryu S."/>
            <person name="Kim W."/>
        </authorList>
    </citation>
    <scope>NUCLEOTIDE SEQUENCE [LARGE SCALE GENOMIC DNA]</scope>
    <source>
        <tissue evidence="1">Muscle</tissue>
    </source>
</reference>
<keyword evidence="2" id="KW-1185">Reference proteome</keyword>